<dbReference type="AlphaFoldDB" id="A0A8J8SYL8"/>
<protein>
    <recommendedName>
        <fullName evidence="4">Secreted protein</fullName>
    </recommendedName>
</protein>
<evidence type="ECO:0000313" key="3">
    <source>
        <dbReference type="Proteomes" id="UP000785679"/>
    </source>
</evidence>
<evidence type="ECO:0000313" key="2">
    <source>
        <dbReference type="EMBL" id="TNV75111.1"/>
    </source>
</evidence>
<sequence>MIILSSLAIMLATFSLTREISCSLSASLLAKSTTGSSRSSRTREAMKSPAGIINRLVQGSYSCYSGSGEWILCAWSDEVDEAWIERFKSESTYSIYLYLSKQIYHIFA</sequence>
<organism evidence="2 3">
    <name type="scientific">Halteria grandinella</name>
    <dbReference type="NCBI Taxonomy" id="5974"/>
    <lineage>
        <taxon>Eukaryota</taxon>
        <taxon>Sar</taxon>
        <taxon>Alveolata</taxon>
        <taxon>Ciliophora</taxon>
        <taxon>Intramacronucleata</taxon>
        <taxon>Spirotrichea</taxon>
        <taxon>Stichotrichia</taxon>
        <taxon>Sporadotrichida</taxon>
        <taxon>Halteriidae</taxon>
        <taxon>Halteria</taxon>
    </lineage>
</organism>
<evidence type="ECO:0008006" key="4">
    <source>
        <dbReference type="Google" id="ProtNLM"/>
    </source>
</evidence>
<reference evidence="2" key="1">
    <citation type="submission" date="2019-06" db="EMBL/GenBank/DDBJ databases">
        <authorList>
            <person name="Zheng W."/>
        </authorList>
    </citation>
    <scope>NUCLEOTIDE SEQUENCE</scope>
    <source>
        <strain evidence="2">QDHG01</strain>
    </source>
</reference>
<name>A0A8J8SYL8_HALGN</name>
<feature type="chain" id="PRO_5035154501" description="Secreted protein" evidence="1">
    <location>
        <begin position="18"/>
        <end position="108"/>
    </location>
</feature>
<evidence type="ECO:0000256" key="1">
    <source>
        <dbReference type="SAM" id="SignalP"/>
    </source>
</evidence>
<feature type="signal peptide" evidence="1">
    <location>
        <begin position="1"/>
        <end position="17"/>
    </location>
</feature>
<dbReference type="EMBL" id="RRYP01016465">
    <property type="protein sequence ID" value="TNV75111.1"/>
    <property type="molecule type" value="Genomic_DNA"/>
</dbReference>
<dbReference type="Proteomes" id="UP000785679">
    <property type="component" value="Unassembled WGS sequence"/>
</dbReference>
<keyword evidence="1" id="KW-0732">Signal</keyword>
<gene>
    <name evidence="2" type="ORF">FGO68_gene11620</name>
</gene>
<proteinExistence type="predicted"/>
<accession>A0A8J8SYL8</accession>
<comment type="caution">
    <text evidence="2">The sequence shown here is derived from an EMBL/GenBank/DDBJ whole genome shotgun (WGS) entry which is preliminary data.</text>
</comment>
<keyword evidence="3" id="KW-1185">Reference proteome</keyword>